<organism evidence="2 3">
    <name type="scientific">Glycomyces sambucus</name>
    <dbReference type="NCBI Taxonomy" id="380244"/>
    <lineage>
        <taxon>Bacteria</taxon>
        <taxon>Bacillati</taxon>
        <taxon>Actinomycetota</taxon>
        <taxon>Actinomycetes</taxon>
        <taxon>Glycomycetales</taxon>
        <taxon>Glycomycetaceae</taxon>
        <taxon>Glycomyces</taxon>
    </lineage>
</organism>
<feature type="transmembrane region" description="Helical" evidence="1">
    <location>
        <begin position="12"/>
        <end position="33"/>
    </location>
</feature>
<keyword evidence="1" id="KW-1133">Transmembrane helix</keyword>
<dbReference type="Proteomes" id="UP000198662">
    <property type="component" value="Unassembled WGS sequence"/>
</dbReference>
<dbReference type="RefSeq" id="WP_143034630.1">
    <property type="nucleotide sequence ID" value="NZ_FNGF01000001.1"/>
</dbReference>
<dbReference type="EMBL" id="FNGF01000001">
    <property type="protein sequence ID" value="SDK50783.1"/>
    <property type="molecule type" value="Genomic_DNA"/>
</dbReference>
<dbReference type="PROSITE" id="PS51257">
    <property type="entry name" value="PROKAR_LIPOPROTEIN"/>
    <property type="match status" value="1"/>
</dbReference>
<evidence type="ECO:0000313" key="3">
    <source>
        <dbReference type="Proteomes" id="UP000198662"/>
    </source>
</evidence>
<feature type="transmembrane region" description="Helical" evidence="1">
    <location>
        <begin position="80"/>
        <end position="106"/>
    </location>
</feature>
<accession>A0A1G9CGI5</accession>
<evidence type="ECO:0000313" key="2">
    <source>
        <dbReference type="EMBL" id="SDK50783.1"/>
    </source>
</evidence>
<reference evidence="3" key="1">
    <citation type="submission" date="2016-10" db="EMBL/GenBank/DDBJ databases">
        <authorList>
            <person name="Varghese N."/>
            <person name="Submissions S."/>
        </authorList>
    </citation>
    <scope>NUCLEOTIDE SEQUENCE [LARGE SCALE GENOMIC DNA]</scope>
    <source>
        <strain evidence="3">CGMCC 4.3147</strain>
    </source>
</reference>
<keyword evidence="1" id="KW-0472">Membrane</keyword>
<dbReference type="AlphaFoldDB" id="A0A1G9CGI5"/>
<protein>
    <submittedName>
        <fullName evidence="2">Uncharacterized protein</fullName>
    </submittedName>
</protein>
<gene>
    <name evidence="2" type="ORF">SAMN05216298_0324</name>
</gene>
<name>A0A1G9CGI5_9ACTN</name>
<dbReference type="STRING" id="380244.SAMN05216298_0324"/>
<feature type="transmembrane region" description="Helical" evidence="1">
    <location>
        <begin position="40"/>
        <end position="60"/>
    </location>
</feature>
<evidence type="ECO:0000256" key="1">
    <source>
        <dbReference type="SAM" id="Phobius"/>
    </source>
</evidence>
<keyword evidence="1" id="KW-0812">Transmembrane</keyword>
<keyword evidence="3" id="KW-1185">Reference proteome</keyword>
<sequence length="107" mass="11369">MLFTWRGWGPVALLPGVVGCFVLGVPELLVPGADIGIKTLVGGLLAGAYFIGAAFLLRYMDRTLNDDPGRRFSDHTVWNVPIGAWSLVYWTLGVIAVVVGVVTAIAA</sequence>
<proteinExistence type="predicted"/>